<name>A0A4U0XDG7_9PEZI</name>
<dbReference type="Gene3D" id="3.40.50.12780">
    <property type="entry name" value="N-terminal domain of ligase-like"/>
    <property type="match status" value="1"/>
</dbReference>
<dbReference type="SUPFAM" id="SSF51735">
    <property type="entry name" value="NAD(P)-binding Rossmann-fold domains"/>
    <property type="match status" value="1"/>
</dbReference>
<comment type="caution">
    <text evidence="6">The sequence shown here is derived from an EMBL/GenBank/DDBJ whole genome shotgun (WGS) entry which is preliminary data.</text>
</comment>
<sequence>MDPSKSGGPIGQRLLPQIVDAYAKYEPDRIWGAIARSSDVSEGFRNVTFKELAHCINYVAWSIDRQIGRSSTFEALSYIGASDLRYAIVAWAAVKCGYQTLLPSVRNSESGNLSLLHDLNCTKVFCSTEQIPKLERLKVQKTNLQIYTVPLLEEMLAFPVDHYPYDKTFAEAENDPIICCHTSGSTGAPKPIQLTNHYFAAYDNHRKIPQIEGRGRNVDYATFDTPDCAYYYNTFPPFHIAGIIAQGMIPILYNTTVLLGPADKPPSGEICSAIMKQVKIHSIYTPPTVLEQLLLEPGGLEQAGTCNFIIFSGGPLAPSTGDQVAKVTDLGQYIGSTEIGIIPGILPRPETWRYFEFHPVFGCKLDHIAEDQYELVIPHDPSLDWIRPAPYRIAPKEWRTKDLFKQHPDKPYAFGFHGRADDIVVLGNGEKFNPVTMEAIIQGAPPLSGAIIVGQGKFQAALMVEPKVDTPPGSAQDRLIADIWPWIQKANTDGPAHAQIFRSKVLVTSPDKPFVRAGKGTSVRGQSTKLYEKEIEALYSDKIQDPDKMQGLPELNQPHDQKTLEDFIRSYLSKFLSMEIGPDDDFYVNGIDSLQTQEFTNGLKARLHPHVSELSFITSKSVYHHPTAKSLAEFYYSCLNGSSCAQDSEDKETRRVERMKALVQEHTQDLPTKAANDVANGANGSANGTVQPPAIVLLTGSTGTLGTNILQALLEDPTISKVYCLDRSAESQNRHNKGFAARGLSHLLDTCKVEFLKAQFGHPRFGQDDATFSMLLAEVDVIIHNAWKVDFNHQLESFAKEHIRSVRNFVDWSLSSKRHPHIIFVSSLSSVGQWSAYHPGPVLEAPLDDYRVAQALGYGESKHVAERILQEATARAEVPVSILRVGQIAGPTDVKGTVWSKAEYLPSLIQTSKALGRVPKSLPDAVDWVPVDKLAHIILDLVHDALETHKSQIFNLVNPQPTEWETLVPAMRKLWANETTLSSIPFKEWVRLLQSIDVNNKEELAAMPSVKVKEFYEEMQRNADIKRKRQTYETGNGMAASKTMKELQPIDERLMEGPTILPLLFAATLGRGLKAILFWRLERGERVGTLDVLAGSTTLVNTLGTQLSLRTVSLISVVLLPLWALSPIAGQASLRVMAIGHKVSNESLNLHYLAVKSSFGSFVTADDASQMAVVNGIFVASLLSPWSAKQSSVDTWGNIKVPMIEALQGQTAAEGDGWLDVPTENVTYASLVGLPVSTLPQSDNSTFNLETSYWVFDCPVLQSHWINISAPGWQNVSGPASYLASNTSVGTNARALRSNGTDPSMSSRFIVHNTWDPGYGRSGAICTINTSYVELQVFCVGKDCKTIKIRPSTMPHRPNAWTALDANDGIIFSYFGNYFVKAIGGHTATPTAVQTYFVNPQSPFSTQNQSLSSVGLHGVVCHTLGMSPQLADYTTLCNDTDMACLNDRDPNGKNAFTAQALNATGQVFHSTEVIVCQKSWLCVLLVATIVMVAASIARLLLRFTCRMPDLALNVSGMMRDNPCNGTPPGGSTLQAAERSRLLKDIMVRFGDVAPESSVGHLAVGSMAHDQEVVRFREGRLYD</sequence>
<dbReference type="InterPro" id="IPR013120">
    <property type="entry name" value="FAR_NAD-bd"/>
</dbReference>
<evidence type="ECO:0008006" key="8">
    <source>
        <dbReference type="Google" id="ProtNLM"/>
    </source>
</evidence>
<feature type="transmembrane region" description="Helical" evidence="3">
    <location>
        <begin position="1478"/>
        <end position="1501"/>
    </location>
</feature>
<organism evidence="6 7">
    <name type="scientific">Cryomyces minteri</name>
    <dbReference type="NCBI Taxonomy" id="331657"/>
    <lineage>
        <taxon>Eukaryota</taxon>
        <taxon>Fungi</taxon>
        <taxon>Dikarya</taxon>
        <taxon>Ascomycota</taxon>
        <taxon>Pezizomycotina</taxon>
        <taxon>Dothideomycetes</taxon>
        <taxon>Dothideomycetes incertae sedis</taxon>
        <taxon>Cryomyces</taxon>
    </lineage>
</organism>
<dbReference type="OrthoDB" id="3692311at2759"/>
<dbReference type="InterPro" id="IPR036736">
    <property type="entry name" value="ACP-like_sf"/>
</dbReference>
<reference evidence="6 7" key="1">
    <citation type="submission" date="2017-03" db="EMBL/GenBank/DDBJ databases">
        <title>Genomes of endolithic fungi from Antarctica.</title>
        <authorList>
            <person name="Coleine C."/>
            <person name="Masonjones S."/>
            <person name="Stajich J.E."/>
        </authorList>
    </citation>
    <scope>NUCLEOTIDE SEQUENCE [LARGE SCALE GENOMIC DNA]</scope>
    <source>
        <strain evidence="6 7">CCFEE 5187</strain>
    </source>
</reference>
<keyword evidence="3" id="KW-0812">Transmembrane</keyword>
<dbReference type="InterPro" id="IPR051414">
    <property type="entry name" value="Adenylate-forming_Reductase"/>
</dbReference>
<evidence type="ECO:0000313" key="7">
    <source>
        <dbReference type="Proteomes" id="UP000308768"/>
    </source>
</evidence>
<feature type="domain" description="AMP-dependent synthetase/ligase" evidence="4">
    <location>
        <begin position="43"/>
        <end position="343"/>
    </location>
</feature>
<proteinExistence type="predicted"/>
<protein>
    <recommendedName>
        <fullName evidence="8">Carrier domain-containing protein</fullName>
    </recommendedName>
</protein>
<dbReference type="Proteomes" id="UP000308768">
    <property type="component" value="Unassembled WGS sequence"/>
</dbReference>
<evidence type="ECO:0000256" key="2">
    <source>
        <dbReference type="ARBA" id="ARBA00022553"/>
    </source>
</evidence>
<dbReference type="Pfam" id="PF07993">
    <property type="entry name" value="NAD_binding_4"/>
    <property type="match status" value="1"/>
</dbReference>
<dbReference type="STRING" id="331657.A0A4U0XDG7"/>
<dbReference type="Pfam" id="PF23562">
    <property type="entry name" value="AMP-binding_C_3"/>
    <property type="match status" value="1"/>
</dbReference>
<keyword evidence="3" id="KW-1133">Transmembrane helix</keyword>
<dbReference type="PANTHER" id="PTHR43439">
    <property type="entry name" value="PHENYLACETATE-COENZYME A LIGASE"/>
    <property type="match status" value="1"/>
</dbReference>
<dbReference type="Pfam" id="PF00501">
    <property type="entry name" value="AMP-binding"/>
    <property type="match status" value="1"/>
</dbReference>
<dbReference type="EMBL" id="NAJN01000330">
    <property type="protein sequence ID" value="TKA74864.1"/>
    <property type="molecule type" value="Genomic_DNA"/>
</dbReference>
<keyword evidence="7" id="KW-1185">Reference proteome</keyword>
<evidence type="ECO:0000313" key="6">
    <source>
        <dbReference type="EMBL" id="TKA74864.1"/>
    </source>
</evidence>
<keyword evidence="3" id="KW-0472">Membrane</keyword>
<dbReference type="InterPro" id="IPR042099">
    <property type="entry name" value="ANL_N_sf"/>
</dbReference>
<evidence type="ECO:0000256" key="3">
    <source>
        <dbReference type="SAM" id="Phobius"/>
    </source>
</evidence>
<accession>A0A4U0XDG7</accession>
<gene>
    <name evidence="6" type="ORF">B0A49_04789</name>
</gene>
<dbReference type="PANTHER" id="PTHR43439:SF2">
    <property type="entry name" value="ENZYME, PUTATIVE (JCVI)-RELATED"/>
    <property type="match status" value="1"/>
</dbReference>
<feature type="domain" description="Thioester reductase (TE)" evidence="5">
    <location>
        <begin position="698"/>
        <end position="938"/>
    </location>
</feature>
<evidence type="ECO:0000259" key="4">
    <source>
        <dbReference type="Pfam" id="PF00501"/>
    </source>
</evidence>
<keyword evidence="2" id="KW-0597">Phosphoprotein</keyword>
<dbReference type="SUPFAM" id="SSF47336">
    <property type="entry name" value="ACP-like"/>
    <property type="match status" value="1"/>
</dbReference>
<evidence type="ECO:0000259" key="5">
    <source>
        <dbReference type="Pfam" id="PF07993"/>
    </source>
</evidence>
<dbReference type="InterPro" id="IPR000873">
    <property type="entry name" value="AMP-dep_synth/lig_dom"/>
</dbReference>
<evidence type="ECO:0000256" key="1">
    <source>
        <dbReference type="ARBA" id="ARBA00022450"/>
    </source>
</evidence>
<dbReference type="SUPFAM" id="SSF56801">
    <property type="entry name" value="Acetyl-CoA synthetase-like"/>
    <property type="match status" value="1"/>
</dbReference>
<keyword evidence="1" id="KW-0596">Phosphopantetheine</keyword>
<dbReference type="Gene3D" id="3.40.50.720">
    <property type="entry name" value="NAD(P)-binding Rossmann-like Domain"/>
    <property type="match status" value="1"/>
</dbReference>
<dbReference type="InterPro" id="IPR036291">
    <property type="entry name" value="NAD(P)-bd_dom_sf"/>
</dbReference>